<keyword evidence="2" id="KW-1185">Reference proteome</keyword>
<dbReference type="Proteomes" id="UP000316905">
    <property type="component" value="Unassembled WGS sequence"/>
</dbReference>
<reference evidence="1 2" key="1">
    <citation type="journal article" date="2015" name="Stand. Genomic Sci.">
        <title>Genomic Encyclopedia of Bacterial and Archaeal Type Strains, Phase III: the genomes of soil and plant-associated and newly described type strains.</title>
        <authorList>
            <person name="Whitman W.B."/>
            <person name="Woyke T."/>
            <person name="Klenk H.P."/>
            <person name="Zhou Y."/>
            <person name="Lilburn T.G."/>
            <person name="Beck B.J."/>
            <person name="De Vos P."/>
            <person name="Vandamme P."/>
            <person name="Eisen J.A."/>
            <person name="Garrity G."/>
            <person name="Hugenholtz P."/>
            <person name="Kyrpides N.C."/>
        </authorList>
    </citation>
    <scope>NUCLEOTIDE SEQUENCE [LARGE SCALE GENOMIC DNA]</scope>
    <source>
        <strain evidence="1 2">CGMCC 1.6858</strain>
    </source>
</reference>
<sequence>MMREDGIEIGRFKVRKLISKEPGSHAYKKATMERPDILNVLDREFALSAPDQVWCKDITYVWTQGR</sequence>
<accession>A0A562PJS9</accession>
<dbReference type="AlphaFoldDB" id="A0A562PJS9"/>
<comment type="caution">
    <text evidence="1">The sequence shown here is derived from an EMBL/GenBank/DDBJ whole genome shotgun (WGS) entry which is preliminary data.</text>
</comment>
<proteinExistence type="predicted"/>
<gene>
    <name evidence="1" type="ORF">IQ22_04702</name>
</gene>
<protein>
    <submittedName>
        <fullName evidence="1">Putative transposase</fullName>
    </submittedName>
</protein>
<evidence type="ECO:0000313" key="1">
    <source>
        <dbReference type="EMBL" id="TWI44677.1"/>
    </source>
</evidence>
<name>A0A562PJS9_9PSED</name>
<organism evidence="1 2">
    <name type="scientific">Pseudomonas duriflava</name>
    <dbReference type="NCBI Taxonomy" id="459528"/>
    <lineage>
        <taxon>Bacteria</taxon>
        <taxon>Pseudomonadati</taxon>
        <taxon>Pseudomonadota</taxon>
        <taxon>Gammaproteobacteria</taxon>
        <taxon>Pseudomonadales</taxon>
        <taxon>Pseudomonadaceae</taxon>
        <taxon>Pseudomonas</taxon>
    </lineage>
</organism>
<evidence type="ECO:0000313" key="2">
    <source>
        <dbReference type="Proteomes" id="UP000316905"/>
    </source>
</evidence>
<dbReference type="EMBL" id="VLKY01000046">
    <property type="protein sequence ID" value="TWI44677.1"/>
    <property type="molecule type" value="Genomic_DNA"/>
</dbReference>